<dbReference type="InterPro" id="IPR014002">
    <property type="entry name" value="Agenet_dom_plant"/>
</dbReference>
<protein>
    <recommendedName>
        <fullName evidence="1">Agenet domain-containing protein</fullName>
    </recommendedName>
</protein>
<sequence>MKFKEGHRVEVFRSDGDTSRSWYRARIILHNRDHYRVQYDNLVNDHGKHVVEDVYADAVRPEPPSMTETRKLAPGGMIEVYDNHSWREGRVVKALPNRLFVVKLMDPPRERTFHQSVIRPRLFWENDGWLHNLEAGRDHLLRLKSGVQQELHIGCQFRELDVKRSAAYQEHEQVVAEFYPNKLLAMNAKRKAGSQMQSTYERDLKTEGAPQKRRAIQKFRHQGAVAKSSLPVLEKAFHYGHLDVVDRLFHLTRDGIIKASKVTNLSEGVFCRDTPKLYRTRGYHCNLILRYEVKLFLILFVQFKFRRGLHFHHLLFPGSHYGFLIFSIFGSI</sequence>
<dbReference type="Proteomes" id="UP000824469">
    <property type="component" value="Unassembled WGS sequence"/>
</dbReference>
<keyword evidence="3" id="KW-1185">Reference proteome</keyword>
<gene>
    <name evidence="2" type="ORF">KI387_033631</name>
</gene>
<reference evidence="2 3" key="1">
    <citation type="journal article" date="2021" name="Nat. Plants">
        <title>The Taxus genome provides insights into paclitaxel biosynthesis.</title>
        <authorList>
            <person name="Xiong X."/>
            <person name="Gou J."/>
            <person name="Liao Q."/>
            <person name="Li Y."/>
            <person name="Zhou Q."/>
            <person name="Bi G."/>
            <person name="Li C."/>
            <person name="Du R."/>
            <person name="Wang X."/>
            <person name="Sun T."/>
            <person name="Guo L."/>
            <person name="Liang H."/>
            <person name="Lu P."/>
            <person name="Wu Y."/>
            <person name="Zhang Z."/>
            <person name="Ro D.K."/>
            <person name="Shang Y."/>
            <person name="Huang S."/>
            <person name="Yan J."/>
        </authorList>
    </citation>
    <scope>NUCLEOTIDE SEQUENCE [LARGE SCALE GENOMIC DNA]</scope>
    <source>
        <strain evidence="2">Ta-2019</strain>
    </source>
</reference>
<evidence type="ECO:0000313" key="3">
    <source>
        <dbReference type="Proteomes" id="UP000824469"/>
    </source>
</evidence>
<organism evidence="2 3">
    <name type="scientific">Taxus chinensis</name>
    <name type="common">Chinese yew</name>
    <name type="synonym">Taxus wallichiana var. chinensis</name>
    <dbReference type="NCBI Taxonomy" id="29808"/>
    <lineage>
        <taxon>Eukaryota</taxon>
        <taxon>Viridiplantae</taxon>
        <taxon>Streptophyta</taxon>
        <taxon>Embryophyta</taxon>
        <taxon>Tracheophyta</taxon>
        <taxon>Spermatophyta</taxon>
        <taxon>Pinopsida</taxon>
        <taxon>Pinidae</taxon>
        <taxon>Conifers II</taxon>
        <taxon>Cupressales</taxon>
        <taxon>Taxaceae</taxon>
        <taxon>Taxus</taxon>
    </lineage>
</organism>
<dbReference type="SMART" id="SM00743">
    <property type="entry name" value="Agenet"/>
    <property type="match status" value="2"/>
</dbReference>
<dbReference type="Gene3D" id="2.30.30.140">
    <property type="match status" value="1"/>
</dbReference>
<feature type="domain" description="Agenet" evidence="1">
    <location>
        <begin position="70"/>
        <end position="126"/>
    </location>
</feature>
<name>A0AA38C1X9_TAXCH</name>
<dbReference type="AlphaFoldDB" id="A0AA38C1X9"/>
<dbReference type="EMBL" id="JAHRHJ020003813">
    <property type="protein sequence ID" value="KAH9289514.1"/>
    <property type="molecule type" value="Genomic_DNA"/>
</dbReference>
<feature type="domain" description="Agenet" evidence="1">
    <location>
        <begin position="1"/>
        <end position="67"/>
    </location>
</feature>
<dbReference type="PANTHER" id="PTHR31917">
    <property type="entry name" value="AGENET DOMAIN-CONTAINING PROTEIN-RELATED"/>
    <property type="match status" value="1"/>
</dbReference>
<dbReference type="InterPro" id="IPR008395">
    <property type="entry name" value="Agenet-like_dom"/>
</dbReference>
<dbReference type="PANTHER" id="PTHR31917:SF59">
    <property type="entry name" value="ENT DOMAIN-CONTAINING PROTEIN"/>
    <property type="match status" value="1"/>
</dbReference>
<dbReference type="Pfam" id="PF05641">
    <property type="entry name" value="Agenet"/>
    <property type="match status" value="1"/>
</dbReference>
<evidence type="ECO:0000313" key="2">
    <source>
        <dbReference type="EMBL" id="KAH9289514.1"/>
    </source>
</evidence>
<evidence type="ECO:0000259" key="1">
    <source>
        <dbReference type="SMART" id="SM00743"/>
    </source>
</evidence>
<comment type="caution">
    <text evidence="2">The sequence shown here is derived from an EMBL/GenBank/DDBJ whole genome shotgun (WGS) entry which is preliminary data.</text>
</comment>
<accession>A0AA38C1X9</accession>
<feature type="non-terminal residue" evidence="2">
    <location>
        <position position="332"/>
    </location>
</feature>
<proteinExistence type="predicted"/>